<dbReference type="AlphaFoldDB" id="A0A077ZVW5"/>
<feature type="compositionally biased region" description="Polar residues" evidence="1">
    <location>
        <begin position="14"/>
        <end position="26"/>
    </location>
</feature>
<evidence type="ECO:0000313" key="2">
    <source>
        <dbReference type="EMBL" id="CDW73395.1"/>
    </source>
</evidence>
<reference evidence="2 3" key="1">
    <citation type="submission" date="2014-06" db="EMBL/GenBank/DDBJ databases">
        <authorList>
            <person name="Swart Estienne"/>
        </authorList>
    </citation>
    <scope>NUCLEOTIDE SEQUENCE [LARGE SCALE GENOMIC DNA]</scope>
    <source>
        <strain evidence="2 3">130c</strain>
    </source>
</reference>
<dbReference type="InParanoid" id="A0A077ZVW5"/>
<gene>
    <name evidence="2" type="primary">Contig9627.g10292</name>
    <name evidence="2" type="ORF">STYLEM_2371</name>
</gene>
<feature type="compositionally biased region" description="Basic and acidic residues" evidence="1">
    <location>
        <begin position="1"/>
        <end position="10"/>
    </location>
</feature>
<dbReference type="OrthoDB" id="10680753at2759"/>
<organism evidence="2 3">
    <name type="scientific">Stylonychia lemnae</name>
    <name type="common">Ciliate</name>
    <dbReference type="NCBI Taxonomy" id="5949"/>
    <lineage>
        <taxon>Eukaryota</taxon>
        <taxon>Sar</taxon>
        <taxon>Alveolata</taxon>
        <taxon>Ciliophora</taxon>
        <taxon>Intramacronucleata</taxon>
        <taxon>Spirotrichea</taxon>
        <taxon>Stichotrichia</taxon>
        <taxon>Sporadotrichida</taxon>
        <taxon>Oxytrichidae</taxon>
        <taxon>Stylonychinae</taxon>
        <taxon>Stylonychia</taxon>
    </lineage>
</organism>
<name>A0A077ZVW5_STYLE</name>
<feature type="region of interest" description="Disordered" evidence="1">
    <location>
        <begin position="1"/>
        <end position="32"/>
    </location>
</feature>
<proteinExistence type="predicted"/>
<accession>A0A077ZVW5</accession>
<sequence>METGETKELRISSFKMQINNSDTQKASSKKNESVCSMLSTKSEITEQQFDSSKQMMNDDSIEQKLSAFQGSIDEDSEIKDQKEEDFILNVLPLRELQEKEKQLCLHSQIFIRKYSSCIKKKILLNALNMTLVRQGKGISLQQQTQTAEDQSYQTEFLVLINQGKYPQPMVELTAPIYSQLIMQHPEFQLLMLHEHPLILEYFSDNIQLLYWLDRLRPIIQKEWSQHQEVKPCYIQQDNNNEVFVSKKYPHFCWHKAKRLLSMSILEMQADMVQNPNQNGAQASQYESQYIAESIGLIKEQKGISKLKISKAMRQVKDSKGLKKLKKLPEMLTMGLNQVQFSDDCHFKREQDQLNPSLQNQLIPFTIDQDTILQSSNNSKQQGIKKRVEKKEQFLVCSYCKGVYHLCCIVTQHRWNFTKEQNTAQHLKGQDFSKKRNINIVTKDELELDSKEQAKLKRGRKRKSPTQLDDLYQDIQSNPSCQQIPQSERKQSIVKGNLSSTNQKASNLKQLDDMTKDEVSQFLTRIGYSGEKGCKWACKNCIFGFLIDHLSSGGDPRFANEVAQTDLRIEQIQSPEKSQIIDKANYKQKKQ</sequence>
<dbReference type="Proteomes" id="UP000039865">
    <property type="component" value="Unassembled WGS sequence"/>
</dbReference>
<dbReference type="EMBL" id="CCKQ01002304">
    <property type="protein sequence ID" value="CDW73395.1"/>
    <property type="molecule type" value="Genomic_DNA"/>
</dbReference>
<keyword evidence="3" id="KW-1185">Reference proteome</keyword>
<protein>
    <submittedName>
        <fullName evidence="2">Uncharacterized protein</fullName>
    </submittedName>
</protein>
<evidence type="ECO:0000313" key="3">
    <source>
        <dbReference type="Proteomes" id="UP000039865"/>
    </source>
</evidence>
<evidence type="ECO:0000256" key="1">
    <source>
        <dbReference type="SAM" id="MobiDB-lite"/>
    </source>
</evidence>